<comment type="caution">
    <text evidence="3">The sequence shown here is derived from an EMBL/GenBank/DDBJ whole genome shotgun (WGS) entry which is preliminary data.</text>
</comment>
<evidence type="ECO:0000313" key="3">
    <source>
        <dbReference type="EMBL" id="OHT23720.1"/>
    </source>
</evidence>
<dbReference type="AlphaFoldDB" id="A0A1S1HTP1"/>
<dbReference type="GO" id="GO:0003677">
    <property type="term" value="F:DNA binding"/>
    <property type="evidence" value="ECO:0007669"/>
    <property type="project" value="InterPro"/>
</dbReference>
<dbReference type="InterPro" id="IPR001387">
    <property type="entry name" value="Cro/C1-type_HTH"/>
</dbReference>
<organism evidence="3 4">
    <name type="scientific">Providencia stuartii</name>
    <dbReference type="NCBI Taxonomy" id="588"/>
    <lineage>
        <taxon>Bacteria</taxon>
        <taxon>Pseudomonadati</taxon>
        <taxon>Pseudomonadota</taxon>
        <taxon>Gammaproteobacteria</taxon>
        <taxon>Enterobacterales</taxon>
        <taxon>Morganellaceae</taxon>
        <taxon>Providencia</taxon>
    </lineage>
</organism>
<keyword evidence="1" id="KW-1133">Transmembrane helix</keyword>
<evidence type="ECO:0000313" key="4">
    <source>
        <dbReference type="Proteomes" id="UP000179588"/>
    </source>
</evidence>
<dbReference type="Pfam" id="PF13560">
    <property type="entry name" value="HTH_31"/>
    <property type="match status" value="1"/>
</dbReference>
<dbReference type="PROSITE" id="PS50943">
    <property type="entry name" value="HTH_CROC1"/>
    <property type="match status" value="1"/>
</dbReference>
<sequence length="104" mass="11940">MKISEKLPLSVGDGKKCMHLNYCAGRVIRRLRRERQMSGDVFGGIAGYSQQQISHYERGESVFTLPVLMLFADALGMTLWALLDQVRVFCLHNEEDYIFPDKWG</sequence>
<gene>
    <name evidence="3" type="ORF">A3Q29_20115</name>
</gene>
<name>A0A1S1HTP1_PROST</name>
<dbReference type="Proteomes" id="UP000179588">
    <property type="component" value="Unassembled WGS sequence"/>
</dbReference>
<keyword evidence="4" id="KW-1185">Reference proteome</keyword>
<feature type="domain" description="HTH cro/C1-type" evidence="2">
    <location>
        <begin position="28"/>
        <end position="86"/>
    </location>
</feature>
<evidence type="ECO:0000256" key="1">
    <source>
        <dbReference type="SAM" id="Phobius"/>
    </source>
</evidence>
<evidence type="ECO:0000259" key="2">
    <source>
        <dbReference type="PROSITE" id="PS50943"/>
    </source>
</evidence>
<dbReference type="SUPFAM" id="SSF47413">
    <property type="entry name" value="lambda repressor-like DNA-binding domains"/>
    <property type="match status" value="1"/>
</dbReference>
<proteinExistence type="predicted"/>
<protein>
    <recommendedName>
        <fullName evidence="2">HTH cro/C1-type domain-containing protein</fullName>
    </recommendedName>
</protein>
<dbReference type="EMBL" id="LVIE01000173">
    <property type="protein sequence ID" value="OHT23720.1"/>
    <property type="molecule type" value="Genomic_DNA"/>
</dbReference>
<dbReference type="SMART" id="SM00530">
    <property type="entry name" value="HTH_XRE"/>
    <property type="match status" value="1"/>
</dbReference>
<dbReference type="InterPro" id="IPR010982">
    <property type="entry name" value="Lambda_DNA-bd_dom_sf"/>
</dbReference>
<feature type="transmembrane region" description="Helical" evidence="1">
    <location>
        <begin position="62"/>
        <end position="83"/>
    </location>
</feature>
<reference evidence="3 4" key="1">
    <citation type="submission" date="2016-03" db="EMBL/GenBank/DDBJ databases">
        <title>Genome sequence of Providencia stuartii strain, isolated from the salivary glands of larval Lucilia sericata.</title>
        <authorList>
            <person name="Yuan Y."/>
            <person name="Zhang Y."/>
            <person name="Fu S."/>
            <person name="Crippen T.L."/>
            <person name="Visi D."/>
            <person name="Benbow M.E."/>
            <person name="Allen M."/>
            <person name="Tomberlin J.K."/>
            <person name="Sze S.-H."/>
            <person name="Tarone A.M."/>
        </authorList>
    </citation>
    <scope>NUCLEOTIDE SEQUENCE [LARGE SCALE GENOMIC DNA]</scope>
    <source>
        <strain evidence="3 4">Crippen</strain>
    </source>
</reference>
<keyword evidence="1" id="KW-0812">Transmembrane</keyword>
<dbReference type="CDD" id="cd00093">
    <property type="entry name" value="HTH_XRE"/>
    <property type="match status" value="1"/>
</dbReference>
<keyword evidence="1" id="KW-0472">Membrane</keyword>
<dbReference type="Gene3D" id="1.10.260.40">
    <property type="entry name" value="lambda repressor-like DNA-binding domains"/>
    <property type="match status" value="1"/>
</dbReference>
<accession>A0A1S1HTP1</accession>